<accession>A0A009HKU0</accession>
<comment type="caution">
    <text evidence="2">The sequence shown here is derived from an EMBL/GenBank/DDBJ whole genome shotgun (WGS) entry which is preliminary data.</text>
</comment>
<name>A0A009HKU0_ACIB9</name>
<dbReference type="Proteomes" id="UP000020595">
    <property type="component" value="Unassembled WGS sequence"/>
</dbReference>
<feature type="chain" id="PRO_5001446282" description="SHOCT domain-containing protein" evidence="1">
    <location>
        <begin position="23"/>
        <end position="153"/>
    </location>
</feature>
<dbReference type="RefSeq" id="WP_032051811.1">
    <property type="nucleotide sequence ID" value="NZ_JEWH01000080.1"/>
</dbReference>
<dbReference type="AlphaFoldDB" id="A0A009HKU0"/>
<evidence type="ECO:0008006" key="4">
    <source>
        <dbReference type="Google" id="ProtNLM"/>
    </source>
</evidence>
<gene>
    <name evidence="2" type="ORF">J512_3883</name>
</gene>
<proteinExistence type="predicted"/>
<keyword evidence="1" id="KW-0732">Signal</keyword>
<sequence>MNRLQLILLVLSTATFSPFVFSETTLSPTKYEFYGQESKRHKSMLEVNNSSDHKINESQHNPFRSDSNKQNVDFFEIAKHYQEEQPQNTYSHSPDHTVNMSDHERSLYYLRSHDNMGLQRDVRYQQYRSLKQQYDKGVISRDEYKNKVYKISR</sequence>
<evidence type="ECO:0000256" key="1">
    <source>
        <dbReference type="SAM" id="SignalP"/>
    </source>
</evidence>
<organism evidence="2 3">
    <name type="scientific">Acinetobacter baumannii (strain 1295743)</name>
    <dbReference type="NCBI Taxonomy" id="1310613"/>
    <lineage>
        <taxon>Bacteria</taxon>
        <taxon>Pseudomonadati</taxon>
        <taxon>Pseudomonadota</taxon>
        <taxon>Gammaproteobacteria</taxon>
        <taxon>Moraxellales</taxon>
        <taxon>Moraxellaceae</taxon>
        <taxon>Acinetobacter</taxon>
        <taxon>Acinetobacter calcoaceticus/baumannii complex</taxon>
    </lineage>
</organism>
<protein>
    <recommendedName>
        <fullName evidence="4">SHOCT domain-containing protein</fullName>
    </recommendedName>
</protein>
<dbReference type="EMBL" id="JEWH01000080">
    <property type="protein sequence ID" value="EXB03650.1"/>
    <property type="molecule type" value="Genomic_DNA"/>
</dbReference>
<evidence type="ECO:0000313" key="2">
    <source>
        <dbReference type="EMBL" id="EXB03650.1"/>
    </source>
</evidence>
<evidence type="ECO:0000313" key="3">
    <source>
        <dbReference type="Proteomes" id="UP000020595"/>
    </source>
</evidence>
<reference evidence="2 3" key="1">
    <citation type="submission" date="2014-02" db="EMBL/GenBank/DDBJ databases">
        <title>Comparative genomics and transcriptomics to identify genetic mechanisms underlying the emergence of carbapenem resistant Acinetobacter baumannii (CRAb).</title>
        <authorList>
            <person name="Harris A.D."/>
            <person name="Johnson K.J."/>
            <person name="George J."/>
            <person name="Shefchek K."/>
            <person name="Daugherty S.C."/>
            <person name="Parankush S."/>
            <person name="Sadzewicz L."/>
            <person name="Tallon L."/>
            <person name="Sengamalay N."/>
            <person name="Hazen T.H."/>
            <person name="Rasko D.A."/>
        </authorList>
    </citation>
    <scope>NUCLEOTIDE SEQUENCE [LARGE SCALE GENOMIC DNA]</scope>
    <source>
        <strain evidence="2 3">1295743</strain>
    </source>
</reference>
<dbReference type="PATRIC" id="fig|1310613.3.peg.3714"/>
<feature type="signal peptide" evidence="1">
    <location>
        <begin position="1"/>
        <end position="22"/>
    </location>
</feature>